<evidence type="ECO:0000256" key="1">
    <source>
        <dbReference type="ARBA" id="ARBA00022737"/>
    </source>
</evidence>
<dbReference type="PANTHER" id="PTHR23084:SF263">
    <property type="entry name" value="MORN REPEAT-CONTAINING PROTEIN 1"/>
    <property type="match status" value="1"/>
</dbReference>
<dbReference type="PANTHER" id="PTHR23084">
    <property type="entry name" value="PHOSPHATIDYLINOSITOL-4-PHOSPHATE 5-KINASE RELATED"/>
    <property type="match status" value="1"/>
</dbReference>
<dbReference type="Pfam" id="PF02493">
    <property type="entry name" value="MORN"/>
    <property type="match status" value="3"/>
</dbReference>
<evidence type="ECO:0008006" key="4">
    <source>
        <dbReference type="Google" id="ProtNLM"/>
    </source>
</evidence>
<proteinExistence type="predicted"/>
<organism evidence="2 3">
    <name type="scientific">Halteria grandinella</name>
    <dbReference type="NCBI Taxonomy" id="5974"/>
    <lineage>
        <taxon>Eukaryota</taxon>
        <taxon>Sar</taxon>
        <taxon>Alveolata</taxon>
        <taxon>Ciliophora</taxon>
        <taxon>Intramacronucleata</taxon>
        <taxon>Spirotrichea</taxon>
        <taxon>Stichotrichia</taxon>
        <taxon>Sporadotrichida</taxon>
        <taxon>Halteriidae</taxon>
        <taxon>Halteria</taxon>
    </lineage>
</organism>
<evidence type="ECO:0000313" key="3">
    <source>
        <dbReference type="Proteomes" id="UP000785679"/>
    </source>
</evidence>
<dbReference type="Proteomes" id="UP000785679">
    <property type="component" value="Unassembled WGS sequence"/>
</dbReference>
<comment type="caution">
    <text evidence="2">The sequence shown here is derived from an EMBL/GenBank/DDBJ whole genome shotgun (WGS) entry which is preliminary data.</text>
</comment>
<keyword evidence="3" id="KW-1185">Reference proteome</keyword>
<name>A0A8J8NX29_HALGN</name>
<dbReference type="InterPro" id="IPR003409">
    <property type="entry name" value="MORN"/>
</dbReference>
<reference evidence="2" key="1">
    <citation type="submission" date="2019-06" db="EMBL/GenBank/DDBJ databases">
        <authorList>
            <person name="Zheng W."/>
        </authorList>
    </citation>
    <scope>NUCLEOTIDE SEQUENCE</scope>
    <source>
        <strain evidence="2">QDHG01</strain>
    </source>
</reference>
<dbReference type="SMART" id="SM00698">
    <property type="entry name" value="MORN"/>
    <property type="match status" value="3"/>
</dbReference>
<dbReference type="OrthoDB" id="270720at2759"/>
<dbReference type="Gene3D" id="2.20.110.10">
    <property type="entry name" value="Histone H3 K4-specific methyltransferase SET7/9 N-terminal domain"/>
    <property type="match status" value="1"/>
</dbReference>
<gene>
    <name evidence="2" type="ORF">FGO68_gene1431</name>
</gene>
<dbReference type="EMBL" id="RRYP01005698">
    <property type="protein sequence ID" value="TNV81820.1"/>
    <property type="molecule type" value="Genomic_DNA"/>
</dbReference>
<protein>
    <recommendedName>
        <fullName evidence="4">MORN repeat protein</fullName>
    </recommendedName>
</protein>
<keyword evidence="1" id="KW-0677">Repeat</keyword>
<sequence length="220" mass="25590">MNKYTPKLNFYKKQSKLAKIITKKGWKLSLSQLNEKADISRTVEWNEFEGATRTESWGDLEQGIYYGQMLNGKRDGYGIVYCLNDSRCPLLYECEWNHGVPTQGRYIMIYCGNTWGKYEGQLSSEYLIDGDGCFQDEDGYQYQGQYKQGFPDGQGKWDMPNGDCYEGAWQEDRQHGQGRFTNADGSYHEGEWNNSYQVGVHKYYSKEGVFIKEQKQVHAR</sequence>
<evidence type="ECO:0000313" key="2">
    <source>
        <dbReference type="EMBL" id="TNV81820.1"/>
    </source>
</evidence>
<dbReference type="SUPFAM" id="SSF82185">
    <property type="entry name" value="Histone H3 K4-specific methyltransferase SET7/9 N-terminal domain"/>
    <property type="match status" value="1"/>
</dbReference>
<accession>A0A8J8NX29</accession>
<dbReference type="AlphaFoldDB" id="A0A8J8NX29"/>